<dbReference type="AlphaFoldDB" id="A0A847S0N9"/>
<dbReference type="Gene3D" id="2.60.120.200">
    <property type="match status" value="1"/>
</dbReference>
<reference evidence="5 6" key="1">
    <citation type="submission" date="2020-04" db="EMBL/GenBank/DDBJ databases">
        <authorList>
            <person name="Yin C."/>
        </authorList>
    </citation>
    <scope>NUCLEOTIDE SEQUENCE [LARGE SCALE GENOMIC DNA]</scope>
    <source>
        <strain evidence="5 6">Ae27</strain>
    </source>
</reference>
<dbReference type="RefSeq" id="WP_168874926.1">
    <property type="nucleotide sequence ID" value="NZ_JABAIA010000004.1"/>
</dbReference>
<keyword evidence="2" id="KW-0677">Repeat</keyword>
<keyword evidence="3" id="KW-0732">Signal</keyword>
<evidence type="ECO:0000313" key="5">
    <source>
        <dbReference type="EMBL" id="NLR68983.1"/>
    </source>
</evidence>
<evidence type="ECO:0000256" key="2">
    <source>
        <dbReference type="ARBA" id="ARBA00022737"/>
    </source>
</evidence>
<organism evidence="5 6">
    <name type="scientific">Chitinophaga varians</name>
    <dbReference type="NCBI Taxonomy" id="2202339"/>
    <lineage>
        <taxon>Bacteria</taxon>
        <taxon>Pseudomonadati</taxon>
        <taxon>Bacteroidota</taxon>
        <taxon>Chitinophagia</taxon>
        <taxon>Chitinophagales</taxon>
        <taxon>Chitinophagaceae</taxon>
        <taxon>Chitinophaga</taxon>
    </lineage>
</organism>
<dbReference type="EMBL" id="JABAIA010000004">
    <property type="protein sequence ID" value="NLR68983.1"/>
    <property type="molecule type" value="Genomic_DNA"/>
</dbReference>
<sequence>MKTPPAIATLLLASSALLTLTHCTKNMNGPDGPTTVTANNSTVATIGIQSLLFDGDAALGASNVWKVLNVEGDGAITVDTDPVYGQVWKFYKPAGSHRTEGHGAKNYQAAEGDDIYIGWRSKLDIPANQNTNAVFQWKAYGSTLPMTQNFPIVVSTNSSGNLHLMHYAPGKIGTEVWVTPLSRNTWNSMVLRIKVSRDANIGFIEFWYNGVKQTLVNGTQRYPARTLDADFCDPKFGVYGGDPANITNYVHAIKIASSYAEAAPDGNGSTLSATLYQNCSYAGWSAAFGIGAYTTADITAKGGVNNDASSLKVPAGLKATLFDGDNFTGDSLVLTADGSCLKNNNFNDKVSSLKVTPN</sequence>
<feature type="signal peptide" evidence="3">
    <location>
        <begin position="1"/>
        <end position="21"/>
    </location>
</feature>
<gene>
    <name evidence="5" type="ORF">HGH92_32075</name>
</gene>
<feature type="chain" id="PRO_5032691890" description="Beta/gamma crystallin 'Greek key' domain-containing protein" evidence="3">
    <location>
        <begin position="22"/>
        <end position="358"/>
    </location>
</feature>
<dbReference type="SUPFAM" id="SSF49695">
    <property type="entry name" value="gamma-Crystallin-like"/>
    <property type="match status" value="1"/>
</dbReference>
<evidence type="ECO:0000259" key="4">
    <source>
        <dbReference type="PROSITE" id="PS50915"/>
    </source>
</evidence>
<protein>
    <recommendedName>
        <fullName evidence="4">Beta/gamma crystallin 'Greek key' domain-containing protein</fullName>
    </recommendedName>
</protein>
<keyword evidence="6" id="KW-1185">Reference proteome</keyword>
<evidence type="ECO:0000256" key="3">
    <source>
        <dbReference type="SAM" id="SignalP"/>
    </source>
</evidence>
<dbReference type="InterPro" id="IPR011024">
    <property type="entry name" value="G_crystallin-like"/>
</dbReference>
<comment type="caution">
    <text evidence="5">The sequence shown here is derived from an EMBL/GenBank/DDBJ whole genome shotgun (WGS) entry which is preliminary data.</text>
</comment>
<name>A0A847S0N9_9BACT</name>
<evidence type="ECO:0000313" key="6">
    <source>
        <dbReference type="Proteomes" id="UP000570474"/>
    </source>
</evidence>
<dbReference type="Proteomes" id="UP000570474">
    <property type="component" value="Unassembled WGS sequence"/>
</dbReference>
<evidence type="ECO:0000256" key="1">
    <source>
        <dbReference type="ARBA" id="ARBA00009646"/>
    </source>
</evidence>
<proteinExistence type="inferred from homology"/>
<dbReference type="Gene3D" id="2.60.20.10">
    <property type="entry name" value="Crystallins"/>
    <property type="match status" value="1"/>
</dbReference>
<dbReference type="Pfam" id="PF14099">
    <property type="entry name" value="Polysacc_lyase"/>
    <property type="match status" value="1"/>
</dbReference>
<dbReference type="InterPro" id="IPR001064">
    <property type="entry name" value="Beta/gamma_crystallin"/>
</dbReference>
<comment type="similarity">
    <text evidence="1">Belongs to the beta/gamma-crystallin family.</text>
</comment>
<dbReference type="InterPro" id="IPR025975">
    <property type="entry name" value="Polysacc_lyase"/>
</dbReference>
<feature type="domain" description="Beta/gamma crystallin 'Greek key'" evidence="4">
    <location>
        <begin position="317"/>
        <end position="357"/>
    </location>
</feature>
<accession>A0A847S0N9</accession>
<dbReference type="PROSITE" id="PS50915">
    <property type="entry name" value="CRYSTALLIN_BETA_GAMMA"/>
    <property type="match status" value="1"/>
</dbReference>